<dbReference type="InterPro" id="IPR003494">
    <property type="entry name" value="SHS2_FtsA"/>
</dbReference>
<keyword evidence="4 5" id="KW-0131">Cell cycle</keyword>
<dbReference type="GO" id="GO:0043093">
    <property type="term" value="P:FtsZ-dependent cytokinesis"/>
    <property type="evidence" value="ECO:0007669"/>
    <property type="project" value="UniProtKB-UniRule"/>
</dbReference>
<dbReference type="AlphaFoldDB" id="A0A1G2UGG0"/>
<dbReference type="PANTHER" id="PTHR32432">
    <property type="entry name" value="CELL DIVISION PROTEIN FTSA-RELATED"/>
    <property type="match status" value="1"/>
</dbReference>
<organism evidence="8 9">
    <name type="scientific">Candidatus Zambryskibacteria bacterium RIFCSPLOWO2_02_FULL_39_14</name>
    <dbReference type="NCBI Taxonomy" id="1802769"/>
    <lineage>
        <taxon>Bacteria</taxon>
        <taxon>Candidatus Zambryskiibacteriota</taxon>
    </lineage>
</organism>
<comment type="similarity">
    <text evidence="5 6">Belongs to the FtsA/MreB family.</text>
</comment>
<comment type="caution">
    <text evidence="8">The sequence shown here is derived from an EMBL/GenBank/DDBJ whole genome shotgun (WGS) entry which is preliminary data.</text>
</comment>
<evidence type="ECO:0000313" key="9">
    <source>
        <dbReference type="Proteomes" id="UP000177096"/>
    </source>
</evidence>
<dbReference type="NCBIfam" id="TIGR01174">
    <property type="entry name" value="ftsA"/>
    <property type="match status" value="1"/>
</dbReference>
<dbReference type="GO" id="GO:0009898">
    <property type="term" value="C:cytoplasmic side of plasma membrane"/>
    <property type="evidence" value="ECO:0007669"/>
    <property type="project" value="UniProtKB-UniRule"/>
</dbReference>
<dbReference type="InterPro" id="IPR043129">
    <property type="entry name" value="ATPase_NBD"/>
</dbReference>
<comment type="subcellular location">
    <subcellularLocation>
        <location evidence="5">Cell membrane</location>
        <topology evidence="5">Peripheral membrane protein</topology>
        <orientation evidence="5">Cytoplasmic side</orientation>
    </subcellularLocation>
    <text evidence="5">Localizes to the Z ring in an FtsZ-dependent manner. Targeted to the membrane through a conserved C-terminal amphipathic helix.</text>
</comment>
<dbReference type="SMART" id="SM00842">
    <property type="entry name" value="FtsA"/>
    <property type="match status" value="1"/>
</dbReference>
<gene>
    <name evidence="5" type="primary">ftsA</name>
    <name evidence="8" type="ORF">A3I86_02655</name>
</gene>
<dbReference type="GO" id="GO:0032153">
    <property type="term" value="C:cell division site"/>
    <property type="evidence" value="ECO:0007669"/>
    <property type="project" value="UniProtKB-UniRule"/>
</dbReference>
<dbReference type="PANTHER" id="PTHR32432:SF4">
    <property type="entry name" value="CELL DIVISION PROTEIN FTSA"/>
    <property type="match status" value="1"/>
</dbReference>
<evidence type="ECO:0000256" key="6">
    <source>
        <dbReference type="PIRNR" id="PIRNR003101"/>
    </source>
</evidence>
<keyword evidence="3 5" id="KW-0472">Membrane</keyword>
<evidence type="ECO:0000259" key="7">
    <source>
        <dbReference type="SMART" id="SM00842"/>
    </source>
</evidence>
<dbReference type="SUPFAM" id="SSF53067">
    <property type="entry name" value="Actin-like ATPase domain"/>
    <property type="match status" value="2"/>
</dbReference>
<evidence type="ECO:0000256" key="5">
    <source>
        <dbReference type="HAMAP-Rule" id="MF_02033"/>
    </source>
</evidence>
<evidence type="ECO:0000256" key="3">
    <source>
        <dbReference type="ARBA" id="ARBA00023136"/>
    </source>
</evidence>
<dbReference type="PIRSF" id="PIRSF003101">
    <property type="entry name" value="FtsA"/>
    <property type="match status" value="1"/>
</dbReference>
<evidence type="ECO:0000256" key="1">
    <source>
        <dbReference type="ARBA" id="ARBA00022475"/>
    </source>
</evidence>
<dbReference type="HAMAP" id="MF_02033">
    <property type="entry name" value="FtsA"/>
    <property type="match status" value="1"/>
</dbReference>
<reference evidence="8 9" key="1">
    <citation type="journal article" date="2016" name="Nat. Commun.">
        <title>Thousands of microbial genomes shed light on interconnected biogeochemical processes in an aquifer system.</title>
        <authorList>
            <person name="Anantharaman K."/>
            <person name="Brown C.T."/>
            <person name="Hug L.A."/>
            <person name="Sharon I."/>
            <person name="Castelle C.J."/>
            <person name="Probst A.J."/>
            <person name="Thomas B.C."/>
            <person name="Singh A."/>
            <person name="Wilkins M.J."/>
            <person name="Karaoz U."/>
            <person name="Brodie E.L."/>
            <person name="Williams K.H."/>
            <person name="Hubbard S.S."/>
            <person name="Banfield J.F."/>
        </authorList>
    </citation>
    <scope>NUCLEOTIDE SEQUENCE [LARGE SCALE GENOMIC DNA]</scope>
</reference>
<protein>
    <recommendedName>
        <fullName evidence="5 6">Cell division protein FtsA</fullName>
    </recommendedName>
</protein>
<name>A0A1G2UGG0_9BACT</name>
<evidence type="ECO:0000256" key="4">
    <source>
        <dbReference type="ARBA" id="ARBA00023306"/>
    </source>
</evidence>
<feature type="domain" description="SHS2" evidence="7">
    <location>
        <begin position="6"/>
        <end position="200"/>
    </location>
</feature>
<evidence type="ECO:0000256" key="2">
    <source>
        <dbReference type="ARBA" id="ARBA00022618"/>
    </source>
</evidence>
<evidence type="ECO:0000313" key="8">
    <source>
        <dbReference type="EMBL" id="OHB08529.1"/>
    </source>
</evidence>
<dbReference type="EMBL" id="MHWM01000023">
    <property type="protein sequence ID" value="OHB08529.1"/>
    <property type="molecule type" value="Genomic_DNA"/>
</dbReference>
<accession>A0A1G2UGG0</accession>
<dbReference type="Gene3D" id="3.30.420.40">
    <property type="match status" value="3"/>
</dbReference>
<proteinExistence type="inferred from homology"/>
<dbReference type="Pfam" id="PF02491">
    <property type="entry name" value="SHS2_FTSA"/>
    <property type="match status" value="1"/>
</dbReference>
<dbReference type="Proteomes" id="UP000177096">
    <property type="component" value="Unassembled WGS sequence"/>
</dbReference>
<dbReference type="InterPro" id="IPR050696">
    <property type="entry name" value="FtsA/MreB"/>
</dbReference>
<sequence length="400" mass="42978">MARQIVVGIDIGTSLVKVIVAEGILEHGRVVPKIIGTSSSESKGVCRGYITNTDEAAKSVKSAVNRAEKVAGVKIKRAYVSFGGIGLGSVVSSGSAAISKADLEITERDLNTALEASEAAIPKATLINKRIINTVPIEYKIDGKIVWGQALGLKAQKLEVKALFITCFEHHLSDLINTVEEAGVEVIDVVAAPVAASFVTLSKKQKRVGCLLVDIGAETLSIVVFENNNLTSLEVFPIGGNDITNNIALGIKVSLEEAESLKVNTEKRMAYSKKKLEETISKQLEECFNLIKTHLKSIGRDALLPAGIIMTGGSANIYDLKSAAENSLKLPSQIAEIYFSTTTEGKIKDQAWAVACGLSIVGFNADNEQRSIGIRNGSIFSDSGRRWGKMFLRWISQFLP</sequence>
<dbReference type="Pfam" id="PF14450">
    <property type="entry name" value="FtsA"/>
    <property type="match status" value="1"/>
</dbReference>
<comment type="subunit">
    <text evidence="5">Self-interacts. Interacts with FtsZ.</text>
</comment>
<comment type="function">
    <text evidence="5 6">Cell division protein that is involved in the assembly of the Z ring. May serve as a membrane anchor for the Z ring.</text>
</comment>
<keyword evidence="1 5" id="KW-1003">Cell membrane</keyword>
<keyword evidence="2 5" id="KW-0132">Cell division</keyword>
<dbReference type="InterPro" id="IPR020823">
    <property type="entry name" value="Cell_div_FtsA"/>
</dbReference>